<organism evidence="1 2">
    <name type="scientific">Steinernema carpocapsae</name>
    <name type="common">Entomopathogenic nematode</name>
    <dbReference type="NCBI Taxonomy" id="34508"/>
    <lineage>
        <taxon>Eukaryota</taxon>
        <taxon>Metazoa</taxon>
        <taxon>Ecdysozoa</taxon>
        <taxon>Nematoda</taxon>
        <taxon>Chromadorea</taxon>
        <taxon>Rhabditida</taxon>
        <taxon>Tylenchina</taxon>
        <taxon>Panagrolaimomorpha</taxon>
        <taxon>Strongyloidoidea</taxon>
        <taxon>Steinernematidae</taxon>
        <taxon>Steinernema</taxon>
    </lineage>
</organism>
<protein>
    <submittedName>
        <fullName evidence="1">Uncharacterized protein</fullName>
    </submittedName>
</protein>
<reference evidence="1 2" key="1">
    <citation type="journal article" date="2015" name="Genome Biol.">
        <title>Comparative genomics of Steinernema reveals deeply conserved gene regulatory networks.</title>
        <authorList>
            <person name="Dillman A.R."/>
            <person name="Macchietto M."/>
            <person name="Porter C.F."/>
            <person name="Rogers A."/>
            <person name="Williams B."/>
            <person name="Antoshechkin I."/>
            <person name="Lee M.M."/>
            <person name="Goodwin Z."/>
            <person name="Lu X."/>
            <person name="Lewis E.E."/>
            <person name="Goodrich-Blair H."/>
            <person name="Stock S.P."/>
            <person name="Adams B.J."/>
            <person name="Sternberg P.W."/>
            <person name="Mortazavi A."/>
        </authorList>
    </citation>
    <scope>NUCLEOTIDE SEQUENCE [LARGE SCALE GENOMIC DNA]</scope>
    <source>
        <strain evidence="1 2">ALL</strain>
    </source>
</reference>
<evidence type="ECO:0000313" key="1">
    <source>
        <dbReference type="EMBL" id="TKR89826.1"/>
    </source>
</evidence>
<name>A0A4U5P1I2_STECR</name>
<accession>A0A4U5P1I2</accession>
<dbReference type="EMBL" id="AZBU02000003">
    <property type="protein sequence ID" value="TKR89826.1"/>
    <property type="molecule type" value="Genomic_DNA"/>
</dbReference>
<evidence type="ECO:0000313" key="2">
    <source>
        <dbReference type="Proteomes" id="UP000298663"/>
    </source>
</evidence>
<sequence>MRYFLLDFQRFAVIFHVVRPPGTFSASLNVFSTTSNLISLENAKTLDPTAKTLIELPGQPRILSYSTSKKNRLCNVDQE</sequence>
<comment type="caution">
    <text evidence="1">The sequence shown here is derived from an EMBL/GenBank/DDBJ whole genome shotgun (WGS) entry which is preliminary data.</text>
</comment>
<gene>
    <name evidence="1" type="ORF">L596_013869</name>
</gene>
<reference evidence="1 2" key="2">
    <citation type="journal article" date="2019" name="G3 (Bethesda)">
        <title>Hybrid Assembly of the Genome of the Entomopathogenic Nematode Steinernema carpocapsae Identifies the X-Chromosome.</title>
        <authorList>
            <person name="Serra L."/>
            <person name="Macchietto M."/>
            <person name="Macias-Munoz A."/>
            <person name="McGill C.J."/>
            <person name="Rodriguez I.M."/>
            <person name="Rodriguez B."/>
            <person name="Murad R."/>
            <person name="Mortazavi A."/>
        </authorList>
    </citation>
    <scope>NUCLEOTIDE SEQUENCE [LARGE SCALE GENOMIC DNA]</scope>
    <source>
        <strain evidence="1 2">ALL</strain>
    </source>
</reference>
<keyword evidence="2" id="KW-1185">Reference proteome</keyword>
<dbReference type="AlphaFoldDB" id="A0A4U5P1I2"/>
<dbReference type="Proteomes" id="UP000298663">
    <property type="component" value="Unassembled WGS sequence"/>
</dbReference>
<proteinExistence type="predicted"/>